<feature type="compositionally biased region" description="Acidic residues" evidence="1">
    <location>
        <begin position="1"/>
        <end position="10"/>
    </location>
</feature>
<organism evidence="2 3">
    <name type="scientific">Pisum sativum</name>
    <name type="common">Garden pea</name>
    <name type="synonym">Lathyrus oleraceus</name>
    <dbReference type="NCBI Taxonomy" id="3888"/>
    <lineage>
        <taxon>Eukaryota</taxon>
        <taxon>Viridiplantae</taxon>
        <taxon>Streptophyta</taxon>
        <taxon>Embryophyta</taxon>
        <taxon>Tracheophyta</taxon>
        <taxon>Spermatophyta</taxon>
        <taxon>Magnoliopsida</taxon>
        <taxon>eudicotyledons</taxon>
        <taxon>Gunneridae</taxon>
        <taxon>Pentapetalae</taxon>
        <taxon>rosids</taxon>
        <taxon>fabids</taxon>
        <taxon>Fabales</taxon>
        <taxon>Fabaceae</taxon>
        <taxon>Papilionoideae</taxon>
        <taxon>50 kb inversion clade</taxon>
        <taxon>NPAAA clade</taxon>
        <taxon>Hologalegina</taxon>
        <taxon>IRL clade</taxon>
        <taxon>Fabeae</taxon>
        <taxon>Lathyrus</taxon>
    </lineage>
</organism>
<evidence type="ECO:0000256" key="1">
    <source>
        <dbReference type="SAM" id="MobiDB-lite"/>
    </source>
</evidence>
<reference evidence="2 3" key="1">
    <citation type="journal article" date="2022" name="Nat. Genet.">
        <title>Improved pea reference genome and pan-genome highlight genomic features and evolutionary characteristics.</title>
        <authorList>
            <person name="Yang T."/>
            <person name="Liu R."/>
            <person name="Luo Y."/>
            <person name="Hu S."/>
            <person name="Wang D."/>
            <person name="Wang C."/>
            <person name="Pandey M.K."/>
            <person name="Ge S."/>
            <person name="Xu Q."/>
            <person name="Li N."/>
            <person name="Li G."/>
            <person name="Huang Y."/>
            <person name="Saxena R.K."/>
            <person name="Ji Y."/>
            <person name="Li M."/>
            <person name="Yan X."/>
            <person name="He Y."/>
            <person name="Liu Y."/>
            <person name="Wang X."/>
            <person name="Xiang C."/>
            <person name="Varshney R.K."/>
            <person name="Ding H."/>
            <person name="Gao S."/>
            <person name="Zong X."/>
        </authorList>
    </citation>
    <scope>NUCLEOTIDE SEQUENCE [LARGE SCALE GENOMIC DNA]</scope>
    <source>
        <strain evidence="2 3">cv. Zhongwan 6</strain>
    </source>
</reference>
<dbReference type="AlphaFoldDB" id="A0A9D4WK71"/>
<proteinExistence type="predicted"/>
<protein>
    <submittedName>
        <fullName evidence="2">Uncharacterized protein</fullName>
    </submittedName>
</protein>
<accession>A0A9D4WK71</accession>
<sequence length="96" mass="11097">MDVLEDDNESEKEHVGEENTEEVRNTPSDYSPQIEVNIQEVAAEGRVERVRTKPVWMADYEMGEGLSEEEDMHAMMMVWCRLNALLGQGTWHGIWT</sequence>
<dbReference type="Proteomes" id="UP001058974">
    <property type="component" value="Chromosome 5"/>
</dbReference>
<name>A0A9D4WK71_PEA</name>
<keyword evidence="3" id="KW-1185">Reference proteome</keyword>
<dbReference type="EMBL" id="JAMSHJ010000005">
    <property type="protein sequence ID" value="KAI5403082.1"/>
    <property type="molecule type" value="Genomic_DNA"/>
</dbReference>
<comment type="caution">
    <text evidence="2">The sequence shown here is derived from an EMBL/GenBank/DDBJ whole genome shotgun (WGS) entry which is preliminary data.</text>
</comment>
<gene>
    <name evidence="2" type="ORF">KIW84_050607</name>
</gene>
<evidence type="ECO:0000313" key="3">
    <source>
        <dbReference type="Proteomes" id="UP001058974"/>
    </source>
</evidence>
<dbReference type="Gramene" id="Psat05G0060700-T1">
    <property type="protein sequence ID" value="KAI5403082.1"/>
    <property type="gene ID" value="KIW84_050607"/>
</dbReference>
<evidence type="ECO:0000313" key="2">
    <source>
        <dbReference type="EMBL" id="KAI5403082.1"/>
    </source>
</evidence>
<feature type="compositionally biased region" description="Basic and acidic residues" evidence="1">
    <location>
        <begin position="11"/>
        <end position="24"/>
    </location>
</feature>
<feature type="region of interest" description="Disordered" evidence="1">
    <location>
        <begin position="1"/>
        <end position="33"/>
    </location>
</feature>